<organism evidence="2 3">
    <name type="scientific">Temnothorax longispinosus</name>
    <dbReference type="NCBI Taxonomy" id="300112"/>
    <lineage>
        <taxon>Eukaryota</taxon>
        <taxon>Metazoa</taxon>
        <taxon>Ecdysozoa</taxon>
        <taxon>Arthropoda</taxon>
        <taxon>Hexapoda</taxon>
        <taxon>Insecta</taxon>
        <taxon>Pterygota</taxon>
        <taxon>Neoptera</taxon>
        <taxon>Endopterygota</taxon>
        <taxon>Hymenoptera</taxon>
        <taxon>Apocrita</taxon>
        <taxon>Aculeata</taxon>
        <taxon>Formicoidea</taxon>
        <taxon>Formicidae</taxon>
        <taxon>Myrmicinae</taxon>
        <taxon>Temnothorax</taxon>
    </lineage>
</organism>
<keyword evidence="3" id="KW-1185">Reference proteome</keyword>
<evidence type="ECO:0000256" key="1">
    <source>
        <dbReference type="SAM" id="MobiDB-lite"/>
    </source>
</evidence>
<reference evidence="2 3" key="1">
    <citation type="journal article" date="2019" name="Philos. Trans. R. Soc. Lond., B, Biol. Sci.">
        <title>Ant behaviour and brain gene expression of defending hosts depend on the ecological success of the intruding social parasite.</title>
        <authorList>
            <person name="Kaur R."/>
            <person name="Stoldt M."/>
            <person name="Jongepier E."/>
            <person name="Feldmeyer B."/>
            <person name="Menzel F."/>
            <person name="Bornberg-Bauer E."/>
            <person name="Foitzik S."/>
        </authorList>
    </citation>
    <scope>NUCLEOTIDE SEQUENCE [LARGE SCALE GENOMIC DNA]</scope>
    <source>
        <tissue evidence="2">Whole body</tissue>
    </source>
</reference>
<evidence type="ECO:0000313" key="3">
    <source>
        <dbReference type="Proteomes" id="UP000310200"/>
    </source>
</evidence>
<accession>A0A4S2KEA0</accession>
<feature type="compositionally biased region" description="Basic and acidic residues" evidence="1">
    <location>
        <begin position="41"/>
        <end position="51"/>
    </location>
</feature>
<dbReference type="Proteomes" id="UP000310200">
    <property type="component" value="Unassembled WGS sequence"/>
</dbReference>
<comment type="caution">
    <text evidence="2">The sequence shown here is derived from an EMBL/GenBank/DDBJ whole genome shotgun (WGS) entry which is preliminary data.</text>
</comment>
<dbReference type="AlphaFoldDB" id="A0A4S2KEA0"/>
<evidence type="ECO:0000313" key="2">
    <source>
        <dbReference type="EMBL" id="TGZ47671.1"/>
    </source>
</evidence>
<gene>
    <name evidence="2" type="ORF">DBV15_03713</name>
</gene>
<dbReference type="EMBL" id="QBLH01002718">
    <property type="protein sequence ID" value="TGZ47671.1"/>
    <property type="molecule type" value="Genomic_DNA"/>
</dbReference>
<feature type="compositionally biased region" description="Basic and acidic residues" evidence="1">
    <location>
        <begin position="213"/>
        <end position="228"/>
    </location>
</feature>
<feature type="region of interest" description="Disordered" evidence="1">
    <location>
        <begin position="30"/>
        <end position="51"/>
    </location>
</feature>
<sequence>MEISLSGTSDRGVRHDLKKSRKLAQIIDLYPPQRGPSSELGRPRSIERESRKPWIRGSSLGCLGETVPGAGKDDFAGTRAVSRRLRSEAPAATVLRYISDALGEAGNAGSVGGRREYLRNVIKKCTRPKGQQNFKNFKTRNPQEPQKIVEIQRLEYPVVTTLRFFPARKNDEKSESRGLLNGPTGRPAVNLFEWTMTAPDTHNGCCQPHKSVSARDGKDGAARRDGHVGGKRTPSSEPLARNNQLT</sequence>
<feature type="compositionally biased region" description="Polar residues" evidence="1">
    <location>
        <begin position="233"/>
        <end position="246"/>
    </location>
</feature>
<protein>
    <submittedName>
        <fullName evidence="2">Uncharacterized protein</fullName>
    </submittedName>
</protein>
<proteinExistence type="predicted"/>
<name>A0A4S2KEA0_9HYME</name>
<feature type="region of interest" description="Disordered" evidence="1">
    <location>
        <begin position="200"/>
        <end position="246"/>
    </location>
</feature>